<protein>
    <recommendedName>
        <fullName evidence="1">Cupin fold metalloprotein WbuC cupin domain-containing protein</fullName>
    </recommendedName>
</protein>
<name>A0AA48HJY2_9ALTE</name>
<dbReference type="SUPFAM" id="SSF51182">
    <property type="entry name" value="RmlC-like cupins"/>
    <property type="match status" value="1"/>
</dbReference>
<evidence type="ECO:0000313" key="2">
    <source>
        <dbReference type="EMBL" id="BDX06116.1"/>
    </source>
</evidence>
<dbReference type="InterPro" id="IPR027565">
    <property type="entry name" value="Cupin_WbuC"/>
</dbReference>
<dbReference type="InterPro" id="IPR011051">
    <property type="entry name" value="RmlC_Cupin_sf"/>
</dbReference>
<dbReference type="CDD" id="cd07005">
    <property type="entry name" value="cupin_WbuC-like"/>
    <property type="match status" value="1"/>
</dbReference>
<organism evidence="2 3">
    <name type="scientific">Planctobacterium marinum</name>
    <dbReference type="NCBI Taxonomy" id="1631968"/>
    <lineage>
        <taxon>Bacteria</taxon>
        <taxon>Pseudomonadati</taxon>
        <taxon>Pseudomonadota</taxon>
        <taxon>Gammaproteobacteria</taxon>
        <taxon>Alteromonadales</taxon>
        <taxon>Alteromonadaceae</taxon>
        <taxon>Planctobacterium</taxon>
    </lineage>
</organism>
<dbReference type="EMBL" id="AP027272">
    <property type="protein sequence ID" value="BDX06116.1"/>
    <property type="molecule type" value="Genomic_DNA"/>
</dbReference>
<evidence type="ECO:0000259" key="1">
    <source>
        <dbReference type="Pfam" id="PF19480"/>
    </source>
</evidence>
<dbReference type="Proteomes" id="UP001333710">
    <property type="component" value="Chromosome"/>
</dbReference>
<proteinExistence type="predicted"/>
<feature type="domain" description="Cupin fold metalloprotein WbuC cupin" evidence="1">
    <location>
        <begin position="7"/>
        <end position="89"/>
    </location>
</feature>
<dbReference type="InterPro" id="IPR046058">
    <property type="entry name" value="WbuC_cupin"/>
</dbReference>
<reference evidence="2" key="1">
    <citation type="submission" date="2023-01" db="EMBL/GenBank/DDBJ databases">
        <title>Complete genome sequence of Planctobacterium marinum strain Dej080120_11.</title>
        <authorList>
            <person name="Ueki S."/>
            <person name="Maruyama F."/>
        </authorList>
    </citation>
    <scope>NUCLEOTIDE SEQUENCE</scope>
    <source>
        <strain evidence="2">Dej080120_11</strain>
    </source>
</reference>
<dbReference type="RefSeq" id="WP_338292152.1">
    <property type="nucleotide sequence ID" value="NZ_AP027272.1"/>
</dbReference>
<accession>A0AA48HJY2</accession>
<dbReference type="Gene3D" id="2.60.120.10">
    <property type="entry name" value="Jelly Rolls"/>
    <property type="match status" value="1"/>
</dbReference>
<dbReference type="InterPro" id="IPR014710">
    <property type="entry name" value="RmlC-like_jellyroll"/>
</dbReference>
<dbReference type="AlphaFoldDB" id="A0AA48HJY2"/>
<gene>
    <name evidence="2" type="ORF">MACH26_16370</name>
</gene>
<dbReference type="Pfam" id="PF19480">
    <property type="entry name" value="DUF6016"/>
    <property type="match status" value="1"/>
</dbReference>
<dbReference type="KEGG" id="pmaw:MACH26_16370"/>
<dbReference type="NCBIfam" id="TIGR04366">
    <property type="entry name" value="cupin_WbuC"/>
    <property type="match status" value="1"/>
</dbReference>
<evidence type="ECO:0000313" key="3">
    <source>
        <dbReference type="Proteomes" id="UP001333710"/>
    </source>
</evidence>
<sequence length="164" mass="18625">MDIKLFNNQMFAKLDESAKSSVRRRSNCNIHEDYQASVQRLFITLYPDSYVRPHKHVQYDKWEFFLMISGEIAFLLFDDSGVCTHRYHLSATGENKGLEIPSGVWHAAVPLEQPATFFEVKQGPYIAMDDKGFASWAPQEGDTSVPDFLARLKHIQPGESVGGL</sequence>
<keyword evidence="3" id="KW-1185">Reference proteome</keyword>